<reference evidence="1" key="1">
    <citation type="journal article" date="2020" name="Stud. Mycol.">
        <title>101 Dothideomycetes genomes: a test case for predicting lifestyles and emergence of pathogens.</title>
        <authorList>
            <person name="Haridas S."/>
            <person name="Albert R."/>
            <person name="Binder M."/>
            <person name="Bloem J."/>
            <person name="Labutti K."/>
            <person name="Salamov A."/>
            <person name="Andreopoulos B."/>
            <person name="Baker S."/>
            <person name="Barry K."/>
            <person name="Bills G."/>
            <person name="Bluhm B."/>
            <person name="Cannon C."/>
            <person name="Castanera R."/>
            <person name="Culley D."/>
            <person name="Daum C."/>
            <person name="Ezra D."/>
            <person name="Gonzalez J."/>
            <person name="Henrissat B."/>
            <person name="Kuo A."/>
            <person name="Liang C."/>
            <person name="Lipzen A."/>
            <person name="Lutzoni F."/>
            <person name="Magnuson J."/>
            <person name="Mondo S."/>
            <person name="Nolan M."/>
            <person name="Ohm R."/>
            <person name="Pangilinan J."/>
            <person name="Park H.-J."/>
            <person name="Ramirez L."/>
            <person name="Alfaro M."/>
            <person name="Sun H."/>
            <person name="Tritt A."/>
            <person name="Yoshinaga Y."/>
            <person name="Zwiers L.-H."/>
            <person name="Turgeon B."/>
            <person name="Goodwin S."/>
            <person name="Spatafora J."/>
            <person name="Crous P."/>
            <person name="Grigoriev I."/>
        </authorList>
    </citation>
    <scope>NUCLEOTIDE SEQUENCE</scope>
    <source>
        <strain evidence="1">CBS 269.34</strain>
    </source>
</reference>
<evidence type="ECO:0000313" key="2">
    <source>
        <dbReference type="Proteomes" id="UP000799750"/>
    </source>
</evidence>
<dbReference type="EMBL" id="MU004185">
    <property type="protein sequence ID" value="KAF2498965.1"/>
    <property type="molecule type" value="Genomic_DNA"/>
</dbReference>
<dbReference type="AlphaFoldDB" id="A0A6A6R2L5"/>
<evidence type="ECO:0008006" key="3">
    <source>
        <dbReference type="Google" id="ProtNLM"/>
    </source>
</evidence>
<accession>A0A6A6R2L5</accession>
<dbReference type="OrthoDB" id="3768645at2759"/>
<dbReference type="Proteomes" id="UP000799750">
    <property type="component" value="Unassembled WGS sequence"/>
</dbReference>
<evidence type="ECO:0000313" key="1">
    <source>
        <dbReference type="EMBL" id="KAF2498965.1"/>
    </source>
</evidence>
<protein>
    <recommendedName>
        <fullName evidence="3">F-box domain-containing protein</fullName>
    </recommendedName>
</protein>
<name>A0A6A6R2L5_9PEZI</name>
<gene>
    <name evidence="1" type="ORF">BU16DRAFT_559000</name>
</gene>
<keyword evidence="2" id="KW-1185">Reference proteome</keyword>
<sequence length="313" mass="36104">MASLINIPNELKDLVFAKIERWDVLSVSKTCKELHAAAIPTLYHKLHMFWDIQEADETPKIICLIRTILEHPEYASFIKYLVVNAANHWDDEVNEENSDLGRLKLRNIRVIGTQPYLAGFCIRLDGNGHLALDQLQQGLHHLRSTLIHLIIKCRVSDSEYEVLYSASIDAVSFLRDFTALSCIHVPLPILVGPMPKCYWIKSESDDSLAKNAAILDRVSWFAEVLPPIIKCMVIYDNLWDSSIKEWAEEPLMALLKAFLDGEWRDATPQLGKVLLDLRECRHWGSTYWMEEEHHKELREMGKRQGLKCFIRKG</sequence>
<proteinExistence type="predicted"/>
<organism evidence="1 2">
    <name type="scientific">Lophium mytilinum</name>
    <dbReference type="NCBI Taxonomy" id="390894"/>
    <lineage>
        <taxon>Eukaryota</taxon>
        <taxon>Fungi</taxon>
        <taxon>Dikarya</taxon>
        <taxon>Ascomycota</taxon>
        <taxon>Pezizomycotina</taxon>
        <taxon>Dothideomycetes</taxon>
        <taxon>Pleosporomycetidae</taxon>
        <taxon>Mytilinidiales</taxon>
        <taxon>Mytilinidiaceae</taxon>
        <taxon>Lophium</taxon>
    </lineage>
</organism>